<name>A0A7G7W2N7_9BACT</name>
<protein>
    <submittedName>
        <fullName evidence="2">Helix-turn-helix transcriptional regulator</fullName>
    </submittedName>
</protein>
<accession>A0A7G7W2N7</accession>
<dbReference type="EMBL" id="CP060202">
    <property type="protein sequence ID" value="QNH60630.1"/>
    <property type="molecule type" value="Genomic_DNA"/>
</dbReference>
<dbReference type="Gene3D" id="1.10.260.40">
    <property type="entry name" value="lambda repressor-like DNA-binding domains"/>
    <property type="match status" value="1"/>
</dbReference>
<dbReference type="InterPro" id="IPR001387">
    <property type="entry name" value="Cro/C1-type_HTH"/>
</dbReference>
<proteinExistence type="predicted"/>
<dbReference type="Pfam" id="PF01381">
    <property type="entry name" value="HTH_3"/>
    <property type="match status" value="1"/>
</dbReference>
<dbReference type="KEGG" id="hsk:H4317_10505"/>
<dbReference type="RefSeq" id="WP_185886438.1">
    <property type="nucleotide sequence ID" value="NZ_CP060202.1"/>
</dbReference>
<dbReference type="GO" id="GO:0003677">
    <property type="term" value="F:DNA binding"/>
    <property type="evidence" value="ECO:0007669"/>
    <property type="project" value="InterPro"/>
</dbReference>
<gene>
    <name evidence="2" type="ORF">H4317_10505</name>
</gene>
<dbReference type="InterPro" id="IPR010982">
    <property type="entry name" value="Lambda_DNA-bd_dom_sf"/>
</dbReference>
<sequence>MPRKSTPSTALIAQVRKYFSLDQQALADYLSISRPYVADIEAGRRTLTGRVLLRLNPLAALLPAEAPARPAPEEAPPGAPALGPLEARLDMCRHQAGKLRRELQRLSAAYAQARHWQVVLPSLLATAEADAPAHQWLLARQHQTHATLHDADTAARYHLLRLRLQALETEAATLAVLLAGAAG</sequence>
<dbReference type="PROSITE" id="PS50943">
    <property type="entry name" value="HTH_CROC1"/>
    <property type="match status" value="1"/>
</dbReference>
<dbReference type="Proteomes" id="UP000515489">
    <property type="component" value="Chromosome"/>
</dbReference>
<dbReference type="AlphaFoldDB" id="A0A7G7W2N7"/>
<evidence type="ECO:0000313" key="3">
    <source>
        <dbReference type="Proteomes" id="UP000515489"/>
    </source>
</evidence>
<organism evidence="2 3">
    <name type="scientific">Hymenobacter sediminicola</name>
    <dbReference type="NCBI Taxonomy" id="2761579"/>
    <lineage>
        <taxon>Bacteria</taxon>
        <taxon>Pseudomonadati</taxon>
        <taxon>Bacteroidota</taxon>
        <taxon>Cytophagia</taxon>
        <taxon>Cytophagales</taxon>
        <taxon>Hymenobacteraceae</taxon>
        <taxon>Hymenobacter</taxon>
    </lineage>
</organism>
<evidence type="ECO:0000313" key="2">
    <source>
        <dbReference type="EMBL" id="QNH60630.1"/>
    </source>
</evidence>
<reference evidence="2 3" key="1">
    <citation type="submission" date="2020-08" db="EMBL/GenBank/DDBJ databases">
        <title>Hymenobacter sp. S2-20-2 genome sequencing.</title>
        <authorList>
            <person name="Jin L."/>
        </authorList>
    </citation>
    <scope>NUCLEOTIDE SEQUENCE [LARGE SCALE GENOMIC DNA]</scope>
    <source>
        <strain evidence="2 3">S2-20-2</strain>
    </source>
</reference>
<dbReference type="CDD" id="cd00093">
    <property type="entry name" value="HTH_XRE"/>
    <property type="match status" value="1"/>
</dbReference>
<evidence type="ECO:0000259" key="1">
    <source>
        <dbReference type="PROSITE" id="PS50943"/>
    </source>
</evidence>
<feature type="domain" description="HTH cro/C1-type" evidence="1">
    <location>
        <begin position="12"/>
        <end position="55"/>
    </location>
</feature>
<keyword evidence="3" id="KW-1185">Reference proteome</keyword>
<dbReference type="SUPFAM" id="SSF47413">
    <property type="entry name" value="lambda repressor-like DNA-binding domains"/>
    <property type="match status" value="1"/>
</dbReference>